<keyword evidence="3" id="KW-1185">Reference proteome</keyword>
<name>A0A3L6RSE8_PANMI</name>
<organism evidence="2 3">
    <name type="scientific">Panicum miliaceum</name>
    <name type="common">Proso millet</name>
    <name type="synonym">Broomcorn millet</name>
    <dbReference type="NCBI Taxonomy" id="4540"/>
    <lineage>
        <taxon>Eukaryota</taxon>
        <taxon>Viridiplantae</taxon>
        <taxon>Streptophyta</taxon>
        <taxon>Embryophyta</taxon>
        <taxon>Tracheophyta</taxon>
        <taxon>Spermatophyta</taxon>
        <taxon>Magnoliopsida</taxon>
        <taxon>Liliopsida</taxon>
        <taxon>Poales</taxon>
        <taxon>Poaceae</taxon>
        <taxon>PACMAD clade</taxon>
        <taxon>Panicoideae</taxon>
        <taxon>Panicodae</taxon>
        <taxon>Paniceae</taxon>
        <taxon>Panicinae</taxon>
        <taxon>Panicum</taxon>
        <taxon>Panicum sect. Panicum</taxon>
    </lineage>
</organism>
<evidence type="ECO:0008006" key="4">
    <source>
        <dbReference type="Google" id="ProtNLM"/>
    </source>
</evidence>
<protein>
    <recommendedName>
        <fullName evidence="4">Secreted protein</fullName>
    </recommendedName>
</protein>
<evidence type="ECO:0000256" key="1">
    <source>
        <dbReference type="SAM" id="SignalP"/>
    </source>
</evidence>
<comment type="caution">
    <text evidence="2">The sequence shown here is derived from an EMBL/GenBank/DDBJ whole genome shotgun (WGS) entry which is preliminary data.</text>
</comment>
<dbReference type="EMBL" id="PQIB02000007">
    <property type="protein sequence ID" value="RLN08083.1"/>
    <property type="molecule type" value="Genomic_DNA"/>
</dbReference>
<reference evidence="3" key="1">
    <citation type="journal article" date="2019" name="Nat. Commun.">
        <title>The genome of broomcorn millet.</title>
        <authorList>
            <person name="Zou C."/>
            <person name="Miki D."/>
            <person name="Li D."/>
            <person name="Tang Q."/>
            <person name="Xiao L."/>
            <person name="Rajput S."/>
            <person name="Deng P."/>
            <person name="Jia W."/>
            <person name="Huang R."/>
            <person name="Zhang M."/>
            <person name="Sun Y."/>
            <person name="Hu J."/>
            <person name="Fu X."/>
            <person name="Schnable P.S."/>
            <person name="Li F."/>
            <person name="Zhang H."/>
            <person name="Feng B."/>
            <person name="Zhu X."/>
            <person name="Liu R."/>
            <person name="Schnable J.C."/>
            <person name="Zhu J.-K."/>
            <person name="Zhang H."/>
        </authorList>
    </citation>
    <scope>NUCLEOTIDE SEQUENCE [LARGE SCALE GENOMIC DNA]</scope>
</reference>
<accession>A0A3L6RSE8</accession>
<feature type="chain" id="PRO_5017957773" description="Secreted protein" evidence="1">
    <location>
        <begin position="20"/>
        <end position="73"/>
    </location>
</feature>
<dbReference type="AlphaFoldDB" id="A0A3L6RSE8"/>
<evidence type="ECO:0000313" key="3">
    <source>
        <dbReference type="Proteomes" id="UP000275267"/>
    </source>
</evidence>
<sequence>MRWHLARCHGHNLCWFVWSAMTLLEQQYPSVGKCYFTAIQVEYRMCFYAGGNFHGRLALTFWNGIIGPLYMHE</sequence>
<feature type="signal peptide" evidence="1">
    <location>
        <begin position="1"/>
        <end position="19"/>
    </location>
</feature>
<gene>
    <name evidence="2" type="ORF">C2845_PM11G01820</name>
</gene>
<proteinExistence type="predicted"/>
<keyword evidence="1" id="KW-0732">Signal</keyword>
<dbReference type="Proteomes" id="UP000275267">
    <property type="component" value="Unassembled WGS sequence"/>
</dbReference>
<evidence type="ECO:0000313" key="2">
    <source>
        <dbReference type="EMBL" id="RLN08083.1"/>
    </source>
</evidence>